<evidence type="ECO:0000259" key="9">
    <source>
        <dbReference type="PROSITE" id="PS50071"/>
    </source>
</evidence>
<evidence type="ECO:0000256" key="1">
    <source>
        <dbReference type="ARBA" id="ARBA00004123"/>
    </source>
</evidence>
<proteinExistence type="inferred from homology"/>
<keyword evidence="11" id="KW-1185">Reference proteome</keyword>
<keyword evidence="4 6" id="KW-0371">Homeobox</keyword>
<feature type="region of interest" description="Disordered" evidence="8">
    <location>
        <begin position="318"/>
        <end position="386"/>
    </location>
</feature>
<dbReference type="Gene3D" id="1.10.10.60">
    <property type="entry name" value="Homeodomain-like"/>
    <property type="match status" value="1"/>
</dbReference>
<feature type="domain" description="Homeobox" evidence="9">
    <location>
        <begin position="266"/>
        <end position="326"/>
    </location>
</feature>
<comment type="similarity">
    <text evidence="2">Belongs to the EMX homeobox family.</text>
</comment>
<dbReference type="PROSITE" id="PS50071">
    <property type="entry name" value="HOMEOBOX_2"/>
    <property type="match status" value="1"/>
</dbReference>
<dbReference type="SUPFAM" id="SSF46689">
    <property type="entry name" value="Homeodomain-like"/>
    <property type="match status" value="1"/>
</dbReference>
<dbReference type="PROSITE" id="PS00027">
    <property type="entry name" value="HOMEOBOX_1"/>
    <property type="match status" value="1"/>
</dbReference>
<feature type="region of interest" description="Disordered" evidence="8">
    <location>
        <begin position="114"/>
        <end position="156"/>
    </location>
</feature>
<dbReference type="PRINTS" id="PR00031">
    <property type="entry name" value="HTHREPRESSR"/>
</dbReference>
<reference evidence="10" key="1">
    <citation type="journal article" date="2020" name="bioRxiv">
        <title>Chromosome-level reference genome of the European wasp spider Argiope bruennichi: a resource for studies on range expansion and evolutionary adaptation.</title>
        <authorList>
            <person name="Sheffer M.M."/>
            <person name="Hoppe A."/>
            <person name="Krehenwinkel H."/>
            <person name="Uhl G."/>
            <person name="Kuss A.W."/>
            <person name="Jensen L."/>
            <person name="Jensen C."/>
            <person name="Gillespie R.G."/>
            <person name="Hoff K.J."/>
            <person name="Prost S."/>
        </authorList>
    </citation>
    <scope>NUCLEOTIDE SEQUENCE</scope>
</reference>
<dbReference type="InterPro" id="IPR017970">
    <property type="entry name" value="Homeobox_CS"/>
</dbReference>
<comment type="caution">
    <text evidence="10">The sequence shown here is derived from an EMBL/GenBank/DDBJ whole genome shotgun (WGS) entry which is preliminary data.</text>
</comment>
<dbReference type="FunFam" id="1.10.10.60:FF:000081">
    <property type="entry name" value="Empty spiracles homeobox 2"/>
    <property type="match status" value="1"/>
</dbReference>
<comment type="subcellular location">
    <subcellularLocation>
        <location evidence="1 6 7">Nucleus</location>
    </subcellularLocation>
</comment>
<evidence type="ECO:0000313" key="10">
    <source>
        <dbReference type="EMBL" id="KAF8771429.1"/>
    </source>
</evidence>
<dbReference type="InterPro" id="IPR009057">
    <property type="entry name" value="Homeodomain-like_sf"/>
</dbReference>
<accession>A0A8T0EF10</accession>
<sequence length="386" mass="43278">MLRVCGELPETFLPVERACFAGAGRPTSHRQPHCEVRASSLIFTQHHTLCYLVDVLKVRPSILKVTSNPQSMRGDLRPSMMPMAPAAILSPHRTTSNPSKPKLGFSIESIVGLETKSTSKRSPSPEDDRCSDGEITTITPPPAHTQQKLSTTSSSPYYRTPVEDIYSGYGQYGPQRVLPTRTSDYTHRGDLVAPHATSSPLTYPSVMSHYGPALPLGHCPGQYPLASYLVNRDYSSYPWLMARQPRILPYRPQGPQSASFILHQFRKPKRIRTAFSPSQLLTLEHAFEKNHYVVGTERKQLAQSLNLTETQVKVWFQNRRTKHKRQKQEEEQQSRPSDGQSSGKGESNDDHPSSVSPAIEESDESMCEDEDECDESAYDEANDQHT</sequence>
<dbReference type="InterPro" id="IPR020479">
    <property type="entry name" value="HD_metazoa"/>
</dbReference>
<feature type="compositionally biased region" description="Basic and acidic residues" evidence="8">
    <location>
        <begin position="123"/>
        <end position="132"/>
    </location>
</feature>
<dbReference type="PANTHER" id="PTHR24339">
    <property type="entry name" value="HOMEOBOX PROTEIN EMX-RELATED"/>
    <property type="match status" value="1"/>
</dbReference>
<keyword evidence="3 6" id="KW-0238">DNA-binding</keyword>
<dbReference type="GO" id="GO:0000981">
    <property type="term" value="F:DNA-binding transcription factor activity, RNA polymerase II-specific"/>
    <property type="evidence" value="ECO:0007669"/>
    <property type="project" value="InterPro"/>
</dbReference>
<dbReference type="GO" id="GO:0000978">
    <property type="term" value="F:RNA polymerase II cis-regulatory region sequence-specific DNA binding"/>
    <property type="evidence" value="ECO:0007669"/>
    <property type="project" value="TreeGrafter"/>
</dbReference>
<dbReference type="SMART" id="SM00389">
    <property type="entry name" value="HOX"/>
    <property type="match status" value="1"/>
</dbReference>
<feature type="compositionally biased region" description="Polar residues" evidence="8">
    <location>
        <begin position="334"/>
        <end position="345"/>
    </location>
</feature>
<evidence type="ECO:0000256" key="2">
    <source>
        <dbReference type="ARBA" id="ARBA00007397"/>
    </source>
</evidence>
<name>A0A8T0EF10_ARGBR</name>
<dbReference type="Proteomes" id="UP000807504">
    <property type="component" value="Unassembled WGS sequence"/>
</dbReference>
<reference evidence="10" key="2">
    <citation type="submission" date="2020-06" db="EMBL/GenBank/DDBJ databases">
        <authorList>
            <person name="Sheffer M."/>
        </authorList>
    </citation>
    <scope>NUCLEOTIDE SEQUENCE</scope>
</reference>
<dbReference type="AlphaFoldDB" id="A0A8T0EF10"/>
<dbReference type="CDD" id="cd00086">
    <property type="entry name" value="homeodomain"/>
    <property type="match status" value="1"/>
</dbReference>
<evidence type="ECO:0000256" key="4">
    <source>
        <dbReference type="ARBA" id="ARBA00023155"/>
    </source>
</evidence>
<dbReference type="PANTHER" id="PTHR24339:SF28">
    <property type="entry name" value="E5-RELATED"/>
    <property type="match status" value="1"/>
</dbReference>
<feature type="DNA-binding region" description="Homeobox" evidence="6">
    <location>
        <begin position="268"/>
        <end position="327"/>
    </location>
</feature>
<keyword evidence="5 6" id="KW-0539">Nucleus</keyword>
<organism evidence="10 11">
    <name type="scientific">Argiope bruennichi</name>
    <name type="common">Wasp spider</name>
    <name type="synonym">Aranea bruennichi</name>
    <dbReference type="NCBI Taxonomy" id="94029"/>
    <lineage>
        <taxon>Eukaryota</taxon>
        <taxon>Metazoa</taxon>
        <taxon>Ecdysozoa</taxon>
        <taxon>Arthropoda</taxon>
        <taxon>Chelicerata</taxon>
        <taxon>Arachnida</taxon>
        <taxon>Araneae</taxon>
        <taxon>Araneomorphae</taxon>
        <taxon>Entelegynae</taxon>
        <taxon>Araneoidea</taxon>
        <taxon>Araneidae</taxon>
        <taxon>Argiope</taxon>
    </lineage>
</organism>
<evidence type="ECO:0000256" key="6">
    <source>
        <dbReference type="PROSITE-ProRule" id="PRU00108"/>
    </source>
</evidence>
<dbReference type="InterPro" id="IPR001356">
    <property type="entry name" value="HD"/>
</dbReference>
<dbReference type="GO" id="GO:0005634">
    <property type="term" value="C:nucleus"/>
    <property type="evidence" value="ECO:0007669"/>
    <property type="project" value="UniProtKB-SubCell"/>
</dbReference>
<protein>
    <submittedName>
        <fullName evidence="10">Homeotic protein empty spiracles like protein</fullName>
    </submittedName>
</protein>
<feature type="compositionally biased region" description="Polar residues" evidence="8">
    <location>
        <begin position="134"/>
        <end position="149"/>
    </location>
</feature>
<evidence type="ECO:0000256" key="7">
    <source>
        <dbReference type="RuleBase" id="RU000682"/>
    </source>
</evidence>
<evidence type="ECO:0000256" key="3">
    <source>
        <dbReference type="ARBA" id="ARBA00023125"/>
    </source>
</evidence>
<evidence type="ECO:0000256" key="5">
    <source>
        <dbReference type="ARBA" id="ARBA00023242"/>
    </source>
</evidence>
<dbReference type="EMBL" id="JABXBU010002228">
    <property type="protein sequence ID" value="KAF8771429.1"/>
    <property type="molecule type" value="Genomic_DNA"/>
</dbReference>
<dbReference type="InterPro" id="IPR000047">
    <property type="entry name" value="HTH_motif"/>
</dbReference>
<feature type="compositionally biased region" description="Acidic residues" evidence="8">
    <location>
        <begin position="360"/>
        <end position="386"/>
    </location>
</feature>
<gene>
    <name evidence="10" type="ORF">HNY73_018853</name>
</gene>
<dbReference type="Pfam" id="PF00046">
    <property type="entry name" value="Homeodomain"/>
    <property type="match status" value="1"/>
</dbReference>
<evidence type="ECO:0000313" key="11">
    <source>
        <dbReference type="Proteomes" id="UP000807504"/>
    </source>
</evidence>
<dbReference type="PRINTS" id="PR00024">
    <property type="entry name" value="HOMEOBOX"/>
</dbReference>
<evidence type="ECO:0000256" key="8">
    <source>
        <dbReference type="SAM" id="MobiDB-lite"/>
    </source>
</evidence>
<dbReference type="InterPro" id="IPR050877">
    <property type="entry name" value="EMX-VAX-Noto_Homeobox_TFs"/>
</dbReference>